<feature type="region of interest" description="Disordered" evidence="1">
    <location>
        <begin position="303"/>
        <end position="329"/>
    </location>
</feature>
<protein>
    <submittedName>
        <fullName evidence="3">ATP-grasp domain-containing protein</fullName>
    </submittedName>
</protein>
<organism evidence="3 4">
    <name type="scientific">Saccharibacillus alkalitolerans</name>
    <dbReference type="NCBI Taxonomy" id="2705290"/>
    <lineage>
        <taxon>Bacteria</taxon>
        <taxon>Bacillati</taxon>
        <taxon>Bacillota</taxon>
        <taxon>Bacilli</taxon>
        <taxon>Bacillales</taxon>
        <taxon>Paenibacillaceae</taxon>
        <taxon>Saccharibacillus</taxon>
    </lineage>
</organism>
<proteinExistence type="predicted"/>
<evidence type="ECO:0000313" key="4">
    <source>
        <dbReference type="Proteomes" id="UP000800303"/>
    </source>
</evidence>
<dbReference type="Proteomes" id="UP000800303">
    <property type="component" value="Unassembled WGS sequence"/>
</dbReference>
<accession>A0ABX0F270</accession>
<comment type="caution">
    <text evidence="3">The sequence shown here is derived from an EMBL/GenBank/DDBJ whole genome shotgun (WGS) entry which is preliminary data.</text>
</comment>
<dbReference type="RefSeq" id="WP_166271951.1">
    <property type="nucleotide sequence ID" value="NZ_JAAFGS010000001.1"/>
</dbReference>
<dbReference type="InterPro" id="IPR025643">
    <property type="entry name" value="R2K_3"/>
</dbReference>
<feature type="domain" description="ATP-grasp" evidence="2">
    <location>
        <begin position="144"/>
        <end position="301"/>
    </location>
</feature>
<dbReference type="EMBL" id="JAAFGS010000001">
    <property type="protein sequence ID" value="NGZ74044.1"/>
    <property type="molecule type" value="Genomic_DNA"/>
</dbReference>
<evidence type="ECO:0000256" key="1">
    <source>
        <dbReference type="SAM" id="MobiDB-lite"/>
    </source>
</evidence>
<reference evidence="3 4" key="1">
    <citation type="submission" date="2020-01" db="EMBL/GenBank/DDBJ databases">
        <title>Polyphasic characterisation and genomic insights into a novel alkali tolerant bacterium VR-M41.</title>
        <authorList>
            <person name="Vemuluri V.R."/>
        </authorList>
    </citation>
    <scope>NUCLEOTIDE SEQUENCE [LARGE SCALE GENOMIC DNA]</scope>
    <source>
        <strain evidence="3 4">VR-M41</strain>
    </source>
</reference>
<evidence type="ECO:0000259" key="2">
    <source>
        <dbReference type="Pfam" id="PF14243"/>
    </source>
</evidence>
<sequence>MNFTILFVSSPLDPGAADELYADEYRSAREAGFDVGLIHYEELLHGGSPARAVKRIRERSEPTAALYRGWMLRPGQYARLYKALLERNLRLINAPEQYRHAHYLPESYSRIEGDTPRSVWIPLRYPPDSEEAERLAVEAVRVFGGGPIIVKDYVKSRKHEWEEACYVPDASDSERVKRTVRRFLELQGDELNEGLVFRAFEKLEYVSRHPQSGMPLSREVRVFVLDGEPAFVSNYWEAGGDEDFDKALDGFRETMKGIDSRFYTMDFAKKENGPWIVLELGDGQTAGLPDETEPPQFYAALRKALERSDNAHPSDDPGEQQRRFEDERR</sequence>
<evidence type="ECO:0000313" key="3">
    <source>
        <dbReference type="EMBL" id="NGZ74044.1"/>
    </source>
</evidence>
<name>A0ABX0F270_9BACL</name>
<keyword evidence="4" id="KW-1185">Reference proteome</keyword>
<gene>
    <name evidence="3" type="ORF">GYN08_01865</name>
</gene>
<dbReference type="Pfam" id="PF14243">
    <property type="entry name" value="R2K_3"/>
    <property type="match status" value="1"/>
</dbReference>